<dbReference type="GO" id="GO:0005886">
    <property type="term" value="C:plasma membrane"/>
    <property type="evidence" value="ECO:0007669"/>
    <property type="project" value="UniProtKB-SubCell"/>
</dbReference>
<evidence type="ECO:0000256" key="1">
    <source>
        <dbReference type="ARBA" id="ARBA00004651"/>
    </source>
</evidence>
<comment type="caution">
    <text evidence="8">The sequence shown here is derived from an EMBL/GenBank/DDBJ whole genome shotgun (WGS) entry which is preliminary data.</text>
</comment>
<name>A0A811G4G6_CORDP</name>
<comment type="subcellular location">
    <subcellularLocation>
        <location evidence="1">Cell membrane</location>
        <topology evidence="1">Multi-pass membrane protein</topology>
    </subcellularLocation>
</comment>
<evidence type="ECO:0000256" key="4">
    <source>
        <dbReference type="ARBA" id="ARBA00022475"/>
    </source>
</evidence>
<keyword evidence="7" id="KW-0472">Membrane</keyword>
<evidence type="ECO:0000313" key="9">
    <source>
        <dbReference type="Proteomes" id="UP000480222"/>
    </source>
</evidence>
<dbReference type="GO" id="GO:0033214">
    <property type="term" value="P:siderophore-iron import into cell"/>
    <property type="evidence" value="ECO:0007669"/>
    <property type="project" value="TreeGrafter"/>
</dbReference>
<evidence type="ECO:0000256" key="5">
    <source>
        <dbReference type="ARBA" id="ARBA00022692"/>
    </source>
</evidence>
<keyword evidence="6" id="KW-1133">Transmembrane helix</keyword>
<dbReference type="InterPro" id="IPR037294">
    <property type="entry name" value="ABC_BtuC-like"/>
</dbReference>
<dbReference type="Gene3D" id="1.10.3470.10">
    <property type="entry name" value="ABC transporter involved in vitamin B12 uptake, BtuC"/>
    <property type="match status" value="1"/>
</dbReference>
<sequence>MLSDMKSVTARRSRRALGLLGLLAALVALAFASLALGAKATGIGELADACPTAWEMLRGRLDVNSAVAGGVDNATAEVASILATMRVPRTVLALVVGAALGLAGTVVQGLTRNSLADPGMLGVSAGAALAVAGGIFLLGWTSMQSHLILAFVGAGLAALLVFGLTAAGLGSGDTLGLVLAGAALSAVLAALTSAIIYIDPNALDSLRFWRAGSVTGRGFDIIVPALLPLGVGALLALAMGPTLNVLNLGAEAAQALGTNVGRANALGLVAITLLAGAATAAAGPIGFVGLVVPHVARSITGPDYKWVLPYSGLAGACLLLLADIIGRLVMRPGELQAGIVIALIGAPAFIWLVRHRKLVSI</sequence>
<comment type="similarity">
    <text evidence="2">Belongs to the binding-protein-dependent transport system permease family. FecCD subfamily.</text>
</comment>
<dbReference type="FunFam" id="1.10.3470.10:FF:000001">
    <property type="entry name" value="Vitamin B12 ABC transporter permease BtuC"/>
    <property type="match status" value="1"/>
</dbReference>
<dbReference type="CDD" id="cd06550">
    <property type="entry name" value="TM_ABC_iron-siderophores_like"/>
    <property type="match status" value="1"/>
</dbReference>
<dbReference type="InterPro" id="IPR000522">
    <property type="entry name" value="ABC_transptr_permease_BtuC"/>
</dbReference>
<dbReference type="EMBL" id="CADDAV010000035">
    <property type="protein sequence ID" value="CAB0623600.1"/>
    <property type="molecule type" value="Genomic_DNA"/>
</dbReference>
<accession>A0A811G4G6</accession>
<keyword evidence="5" id="KW-0812">Transmembrane</keyword>
<evidence type="ECO:0000256" key="3">
    <source>
        <dbReference type="ARBA" id="ARBA00022448"/>
    </source>
</evidence>
<dbReference type="GO" id="GO:0022857">
    <property type="term" value="F:transmembrane transporter activity"/>
    <property type="evidence" value="ECO:0007669"/>
    <property type="project" value="InterPro"/>
</dbReference>
<dbReference type="Pfam" id="PF01032">
    <property type="entry name" value="FecCD"/>
    <property type="match status" value="1"/>
</dbReference>
<dbReference type="Proteomes" id="UP000480222">
    <property type="component" value="Unassembled WGS sequence"/>
</dbReference>
<dbReference type="PANTHER" id="PTHR30472">
    <property type="entry name" value="FERRIC ENTEROBACTIN TRANSPORT SYSTEM PERMEASE PROTEIN"/>
    <property type="match status" value="1"/>
</dbReference>
<dbReference type="SUPFAM" id="SSF81345">
    <property type="entry name" value="ABC transporter involved in vitamin B12 uptake, BtuC"/>
    <property type="match status" value="1"/>
</dbReference>
<keyword evidence="3" id="KW-0813">Transport</keyword>
<evidence type="ECO:0000256" key="6">
    <source>
        <dbReference type="ARBA" id="ARBA00022989"/>
    </source>
</evidence>
<gene>
    <name evidence="8" type="ORF">CIP107547_02425</name>
</gene>
<evidence type="ECO:0000256" key="7">
    <source>
        <dbReference type="ARBA" id="ARBA00023136"/>
    </source>
</evidence>
<proteinExistence type="inferred from homology"/>
<evidence type="ECO:0000256" key="2">
    <source>
        <dbReference type="ARBA" id="ARBA00007935"/>
    </source>
</evidence>
<protein>
    <submittedName>
        <fullName evidence="8">Iron ABC transporter permease</fullName>
    </submittedName>
</protein>
<keyword evidence="4" id="KW-1003">Cell membrane</keyword>
<dbReference type="PANTHER" id="PTHR30472:SF1">
    <property type="entry name" value="FE(3+) DICITRATE TRANSPORT SYSTEM PERMEASE PROTEIN FECC-RELATED"/>
    <property type="match status" value="1"/>
</dbReference>
<dbReference type="AlphaFoldDB" id="A0A811G4G6"/>
<evidence type="ECO:0000313" key="8">
    <source>
        <dbReference type="EMBL" id="CAB0623600.1"/>
    </source>
</evidence>
<organism evidence="8 9">
    <name type="scientific">Corynebacterium diphtheriae</name>
    <dbReference type="NCBI Taxonomy" id="1717"/>
    <lineage>
        <taxon>Bacteria</taxon>
        <taxon>Bacillati</taxon>
        <taxon>Actinomycetota</taxon>
        <taxon>Actinomycetes</taxon>
        <taxon>Mycobacteriales</taxon>
        <taxon>Corynebacteriaceae</taxon>
        <taxon>Corynebacterium</taxon>
    </lineage>
</organism>
<reference evidence="8 9" key="1">
    <citation type="submission" date="2020-02" db="EMBL/GenBank/DDBJ databases">
        <authorList>
            <person name="Brisse S."/>
        </authorList>
    </citation>
    <scope>NUCLEOTIDE SEQUENCE [LARGE SCALE GENOMIC DNA]</scope>
    <source>
        <strain evidence="8">CIP107547</strain>
    </source>
</reference>